<comment type="caution">
    <text evidence="3">The sequence shown here is derived from an EMBL/GenBank/DDBJ whole genome shotgun (WGS) entry which is preliminary data.</text>
</comment>
<dbReference type="PANTHER" id="PTHR23028">
    <property type="entry name" value="ACETYLTRANSFERASE"/>
    <property type="match status" value="1"/>
</dbReference>
<organism evidence="3 4">
    <name type="scientific">Pseudomonas sivasensis</name>
    <dbReference type="NCBI Taxonomy" id="1880678"/>
    <lineage>
        <taxon>Bacteria</taxon>
        <taxon>Pseudomonadati</taxon>
        <taxon>Pseudomonadota</taxon>
        <taxon>Gammaproteobacteria</taxon>
        <taxon>Pseudomonadales</taxon>
        <taxon>Pseudomonadaceae</taxon>
        <taxon>Pseudomonas</taxon>
    </lineage>
</organism>
<feature type="transmembrane region" description="Helical" evidence="1">
    <location>
        <begin position="26"/>
        <end position="45"/>
    </location>
</feature>
<feature type="transmembrane region" description="Helical" evidence="1">
    <location>
        <begin position="213"/>
        <end position="231"/>
    </location>
</feature>
<dbReference type="GO" id="GO:0016746">
    <property type="term" value="F:acyltransferase activity"/>
    <property type="evidence" value="ECO:0007669"/>
    <property type="project" value="UniProtKB-KW"/>
</dbReference>
<dbReference type="RefSeq" id="WP_260366793.1">
    <property type="nucleotide sequence ID" value="NZ_JAOAQN010000003.1"/>
</dbReference>
<dbReference type="Pfam" id="PF01757">
    <property type="entry name" value="Acyl_transf_3"/>
    <property type="match status" value="1"/>
</dbReference>
<dbReference type="PANTHER" id="PTHR23028:SF53">
    <property type="entry name" value="ACYL_TRANSF_3 DOMAIN-CONTAINING PROTEIN"/>
    <property type="match status" value="1"/>
</dbReference>
<keyword evidence="3" id="KW-0012">Acyltransferase</keyword>
<keyword evidence="3" id="KW-0808">Transferase</keyword>
<evidence type="ECO:0000259" key="2">
    <source>
        <dbReference type="Pfam" id="PF01757"/>
    </source>
</evidence>
<evidence type="ECO:0000313" key="3">
    <source>
        <dbReference type="EMBL" id="MFJ2676477.1"/>
    </source>
</evidence>
<dbReference type="InterPro" id="IPR002656">
    <property type="entry name" value="Acyl_transf_3_dom"/>
</dbReference>
<evidence type="ECO:0000313" key="4">
    <source>
        <dbReference type="Proteomes" id="UP001617213"/>
    </source>
</evidence>
<evidence type="ECO:0000256" key="1">
    <source>
        <dbReference type="SAM" id="Phobius"/>
    </source>
</evidence>
<reference evidence="3 4" key="1">
    <citation type="submission" date="2024-10" db="EMBL/GenBank/DDBJ databases">
        <title>The Natural Products Discovery Center: Release of the First 8490 Sequenced Strains for Exploring Actinobacteria Biosynthetic Diversity.</title>
        <authorList>
            <person name="Kalkreuter E."/>
            <person name="Kautsar S.A."/>
            <person name="Yang D."/>
            <person name="Bader C.D."/>
            <person name="Teijaro C.N."/>
            <person name="Fluegel L."/>
            <person name="Davis C.M."/>
            <person name="Simpson J.R."/>
            <person name="Lauterbach L."/>
            <person name="Steele A.D."/>
            <person name="Gui C."/>
            <person name="Meng S."/>
            <person name="Li G."/>
            <person name="Viehrig K."/>
            <person name="Ye F."/>
            <person name="Su P."/>
            <person name="Kiefer A.F."/>
            <person name="Nichols A."/>
            <person name="Cepeda A.J."/>
            <person name="Yan W."/>
            <person name="Fan B."/>
            <person name="Jiang Y."/>
            <person name="Adhikari A."/>
            <person name="Zheng C.-J."/>
            <person name="Schuster L."/>
            <person name="Cowan T.M."/>
            <person name="Smanski M.J."/>
            <person name="Chevrette M.G."/>
            <person name="De Carvalho L.P.S."/>
            <person name="Shen B."/>
        </authorList>
    </citation>
    <scope>NUCLEOTIDE SEQUENCE [LARGE SCALE GENOMIC DNA]</scope>
    <source>
        <strain evidence="3 4">NPDC087581</strain>
    </source>
</reference>
<feature type="transmembrane region" description="Helical" evidence="1">
    <location>
        <begin position="175"/>
        <end position="193"/>
    </location>
</feature>
<keyword evidence="1" id="KW-1133">Transmembrane helix</keyword>
<feature type="domain" description="Acyltransferase 3" evidence="2">
    <location>
        <begin position="28"/>
        <end position="359"/>
    </location>
</feature>
<keyword evidence="4" id="KW-1185">Reference proteome</keyword>
<feature type="transmembrane region" description="Helical" evidence="1">
    <location>
        <begin position="145"/>
        <end position="163"/>
    </location>
</feature>
<feature type="transmembrane region" description="Helical" evidence="1">
    <location>
        <begin position="343"/>
        <end position="363"/>
    </location>
</feature>
<feature type="transmembrane region" description="Helical" evidence="1">
    <location>
        <begin position="304"/>
        <end position="323"/>
    </location>
</feature>
<protein>
    <submittedName>
        <fullName evidence="3">Acyltransferase family protein</fullName>
        <ecNumber evidence="3">2.3.-.-</ecNumber>
    </submittedName>
</protein>
<dbReference type="Proteomes" id="UP001617213">
    <property type="component" value="Unassembled WGS sequence"/>
</dbReference>
<keyword evidence="1" id="KW-0812">Transmembrane</keyword>
<gene>
    <name evidence="3" type="ORF">ACIOWJ_00015</name>
</gene>
<feature type="transmembrane region" description="Helical" evidence="1">
    <location>
        <begin position="57"/>
        <end position="79"/>
    </location>
</feature>
<feature type="transmembrane region" description="Helical" evidence="1">
    <location>
        <begin position="100"/>
        <end position="133"/>
    </location>
</feature>
<feature type="transmembrane region" description="Helical" evidence="1">
    <location>
        <begin position="243"/>
        <end position="260"/>
    </location>
</feature>
<dbReference type="EC" id="2.3.-.-" evidence="3"/>
<feature type="transmembrane region" description="Helical" evidence="1">
    <location>
        <begin position="272"/>
        <end position="292"/>
    </location>
</feature>
<dbReference type="InterPro" id="IPR050879">
    <property type="entry name" value="Acyltransferase_3"/>
</dbReference>
<accession>A0ABW8DSB6</accession>
<dbReference type="EMBL" id="JBIUWZ010000001">
    <property type="protein sequence ID" value="MFJ2676477.1"/>
    <property type="molecule type" value="Genomic_DNA"/>
</dbReference>
<proteinExistence type="predicted"/>
<sequence>MPEQKMHACNTIDESLGNAKLPVERLESLTFLRFVAAIVVVLFHYGKETQIYASLPTILNCGPIMVTFFFVLSGFVLALSNTKKNIPTSQFYVNRAARILPIYLIALLAYMAITSSSLNGKFFISAALIQAWFPKYATTLNYPGWSVSVEMFFYLICPLLIFVSNTKKDVRLKMWLASSLLLWVFSQVVLSYYSRTDPYGNTSPRLHSLINYFPPSHLCSFVLGFTAGLMFKAGVLRNVVGEKTALVLSIVLFAIIGKIIDYGPRIDDAIGAHLAYGSSFTAILFAPAIYFCAIANNLLKKAPFIPVLVILGESSYSLYILQAPAHLAFQMLPTQFLFESSTINFSVFVIFLISLSIASYFLIEKTLSKTIKVFYAKRMKRSPVKTEVVA</sequence>
<name>A0ABW8DSB6_9PSED</name>
<keyword evidence="1" id="KW-0472">Membrane</keyword>